<evidence type="ECO:0000313" key="1">
    <source>
        <dbReference type="EMBL" id="RQH57583.1"/>
    </source>
</evidence>
<proteinExistence type="predicted"/>
<sequence length="117" mass="13831">MSKLFYRSKTDATTVYYQIKNSHILRVLPRKVSQEVLRMVLKVWQSYYSAYREDKAFPSKFKVRPKNLNYQSSAGDRSNGRYVVIYHHQALSQKALKKGLIRPSKTNIYLKIRVKKS</sequence>
<gene>
    <name evidence="1" type="ORF">D5R40_00120</name>
</gene>
<dbReference type="RefSeq" id="WP_124143244.1">
    <property type="nucleotide sequence ID" value="NZ_CAWOKI010000331.1"/>
</dbReference>
<keyword evidence="2" id="KW-1185">Reference proteome</keyword>
<accession>A0A3N6NXH0</accession>
<reference evidence="1 2" key="1">
    <citation type="journal article" date="2018" name="ACS Chem. Biol.">
        <title>Ketoreductase domain dysfunction expands chemodiversity: malyngamide biosynthesis in the cyanobacterium Okeania hirsuta.</title>
        <authorList>
            <person name="Moss N.A."/>
            <person name="Leao T."/>
            <person name="Rankin M."/>
            <person name="McCullough T.M."/>
            <person name="Qu P."/>
            <person name="Korobeynikov A."/>
            <person name="Smith J.L."/>
            <person name="Gerwick L."/>
            <person name="Gerwick W.H."/>
        </authorList>
    </citation>
    <scope>NUCLEOTIDE SEQUENCE [LARGE SCALE GENOMIC DNA]</scope>
    <source>
        <strain evidence="1 2">PAB10Feb10-1</strain>
    </source>
</reference>
<evidence type="ECO:0000313" key="2">
    <source>
        <dbReference type="Proteomes" id="UP000269154"/>
    </source>
</evidence>
<evidence type="ECO:0008006" key="3">
    <source>
        <dbReference type="Google" id="ProtNLM"/>
    </source>
</evidence>
<name>A0A3N6NXH0_9CYAN</name>
<protein>
    <recommendedName>
        <fullName evidence="3">Transposase</fullName>
    </recommendedName>
</protein>
<organism evidence="1 2">
    <name type="scientific">Okeania hirsuta</name>
    <dbReference type="NCBI Taxonomy" id="1458930"/>
    <lineage>
        <taxon>Bacteria</taxon>
        <taxon>Bacillati</taxon>
        <taxon>Cyanobacteriota</taxon>
        <taxon>Cyanophyceae</taxon>
        <taxon>Oscillatoriophycideae</taxon>
        <taxon>Oscillatoriales</taxon>
        <taxon>Microcoleaceae</taxon>
        <taxon>Okeania</taxon>
    </lineage>
</organism>
<dbReference type="Proteomes" id="UP000269154">
    <property type="component" value="Unassembled WGS sequence"/>
</dbReference>
<comment type="caution">
    <text evidence="1">The sequence shown here is derived from an EMBL/GenBank/DDBJ whole genome shotgun (WGS) entry which is preliminary data.</text>
</comment>
<dbReference type="EMBL" id="RCBY01000001">
    <property type="protein sequence ID" value="RQH57583.1"/>
    <property type="molecule type" value="Genomic_DNA"/>
</dbReference>
<dbReference type="AlphaFoldDB" id="A0A3N6NXH0"/>